<feature type="transmembrane region" description="Helical" evidence="8">
    <location>
        <begin position="369"/>
        <end position="402"/>
    </location>
</feature>
<feature type="transmembrane region" description="Helical" evidence="8">
    <location>
        <begin position="157"/>
        <end position="174"/>
    </location>
</feature>
<evidence type="ECO:0000256" key="6">
    <source>
        <dbReference type="ARBA" id="ARBA00023136"/>
    </source>
</evidence>
<feature type="transmembrane region" description="Helical" evidence="8">
    <location>
        <begin position="236"/>
        <end position="258"/>
    </location>
</feature>
<name>A0ABT0GMY0_9HYPH</name>
<evidence type="ECO:0000256" key="5">
    <source>
        <dbReference type="ARBA" id="ARBA00022989"/>
    </source>
</evidence>
<keyword evidence="3" id="KW-0808">Transferase</keyword>
<dbReference type="Pfam" id="PF09594">
    <property type="entry name" value="GT87"/>
    <property type="match status" value="1"/>
</dbReference>
<keyword evidence="5 8" id="KW-1133">Transmembrane helix</keyword>
<evidence type="ECO:0000256" key="2">
    <source>
        <dbReference type="ARBA" id="ARBA00022475"/>
    </source>
</evidence>
<evidence type="ECO:0000256" key="7">
    <source>
        <dbReference type="ARBA" id="ARBA00024033"/>
    </source>
</evidence>
<evidence type="ECO:0000256" key="3">
    <source>
        <dbReference type="ARBA" id="ARBA00022679"/>
    </source>
</evidence>
<keyword evidence="6 8" id="KW-0472">Membrane</keyword>
<dbReference type="InterPro" id="IPR018584">
    <property type="entry name" value="GT87"/>
</dbReference>
<keyword evidence="4 8" id="KW-0812">Transmembrane</keyword>
<comment type="similarity">
    <text evidence="7">Belongs to the glycosyltransferase 87 family.</text>
</comment>
<feature type="transmembrane region" description="Helical" evidence="8">
    <location>
        <begin position="293"/>
        <end position="314"/>
    </location>
</feature>
<dbReference type="Proteomes" id="UP001431221">
    <property type="component" value="Unassembled WGS sequence"/>
</dbReference>
<comment type="caution">
    <text evidence="9">The sequence shown here is derived from an EMBL/GenBank/DDBJ whole genome shotgun (WGS) entry which is preliminary data.</text>
</comment>
<gene>
    <name evidence="9" type="ORF">M0H32_00850</name>
</gene>
<feature type="transmembrane region" description="Helical" evidence="8">
    <location>
        <begin position="129"/>
        <end position="150"/>
    </location>
</feature>
<keyword evidence="10" id="KW-1185">Reference proteome</keyword>
<organism evidence="9 10">
    <name type="scientific">Roseibium sediminicola</name>
    <dbReference type="NCBI Taxonomy" id="2933272"/>
    <lineage>
        <taxon>Bacteria</taxon>
        <taxon>Pseudomonadati</taxon>
        <taxon>Pseudomonadota</taxon>
        <taxon>Alphaproteobacteria</taxon>
        <taxon>Hyphomicrobiales</taxon>
        <taxon>Stappiaceae</taxon>
        <taxon>Roseibium</taxon>
    </lineage>
</organism>
<protein>
    <submittedName>
        <fullName evidence="9">DUF2029 domain-containing protein</fullName>
    </submittedName>
</protein>
<dbReference type="RefSeq" id="WP_248149526.1">
    <property type="nucleotide sequence ID" value="NZ_JALNMJ010000001.1"/>
</dbReference>
<evidence type="ECO:0000256" key="4">
    <source>
        <dbReference type="ARBA" id="ARBA00022692"/>
    </source>
</evidence>
<proteinExistence type="inferred from homology"/>
<evidence type="ECO:0000256" key="8">
    <source>
        <dbReference type="SAM" id="Phobius"/>
    </source>
</evidence>
<feature type="transmembrane region" description="Helical" evidence="8">
    <location>
        <begin position="198"/>
        <end position="224"/>
    </location>
</feature>
<comment type="subcellular location">
    <subcellularLocation>
        <location evidence="1">Cell membrane</location>
        <topology evidence="1">Multi-pass membrane protein</topology>
    </subcellularLocation>
</comment>
<accession>A0ABT0GMY0</accession>
<evidence type="ECO:0000256" key="1">
    <source>
        <dbReference type="ARBA" id="ARBA00004651"/>
    </source>
</evidence>
<evidence type="ECO:0000313" key="10">
    <source>
        <dbReference type="Proteomes" id="UP001431221"/>
    </source>
</evidence>
<keyword evidence="2" id="KW-1003">Cell membrane</keyword>
<reference evidence="9" key="1">
    <citation type="submission" date="2022-04" db="EMBL/GenBank/DDBJ databases">
        <title>Roseibium sp. CAU 1639 isolated from mud.</title>
        <authorList>
            <person name="Kim W."/>
        </authorList>
    </citation>
    <scope>NUCLEOTIDE SEQUENCE</scope>
    <source>
        <strain evidence="9">CAU 1639</strain>
    </source>
</reference>
<feature type="transmembrane region" description="Helical" evidence="8">
    <location>
        <begin position="326"/>
        <end position="354"/>
    </location>
</feature>
<evidence type="ECO:0000313" key="9">
    <source>
        <dbReference type="EMBL" id="MCK7610691.1"/>
    </source>
</evidence>
<dbReference type="EMBL" id="JALNMJ010000001">
    <property type="protein sequence ID" value="MCK7610691.1"/>
    <property type="molecule type" value="Genomic_DNA"/>
</dbReference>
<sequence length="420" mass="44579">MATSTKIDADAAAEDSRTAGLWHRFVRSGDYFTWDRIGFACLCAGLGLTAGLVWMLAVPNTYGAPNGMLLMDYLSFWLAGSQVLSGTPELAYSPKDFSAIQAAYTGSDTVFGFFYPPTFQILQSGFALLPYKAAFASFVGLTTGLLGFACRLITGRWLLAACLIVIPACANNAFHGQNAALTAALYGFFLVGVERQKMILAGIALGLLTIKPQLGILAPVALIASWNWRAFLSASVTTLVLAGVSVAVLGIGVWHAFWLQAPVASAMMELGGVEWGKMVSVYGGLRLLGMPHLAAMVVQAAIGLGALACVWHAWRKSEAMAVRAPVLIGGTLLVTPFALSYDLTLLVVPCAFLIREGLKSGFLPYEKALLALVIVLSASTSAFAVWLNVPLAPLLPLIILWLGMRRMGQAPTLHTSATTA</sequence>
<feature type="transmembrane region" description="Helical" evidence="8">
    <location>
        <begin position="37"/>
        <end position="57"/>
    </location>
</feature>